<dbReference type="Proteomes" id="UP000175669">
    <property type="component" value="Unassembled WGS sequence"/>
</dbReference>
<dbReference type="EMBL" id="MASR01000001">
    <property type="protein sequence ID" value="OFE13320.1"/>
    <property type="molecule type" value="Genomic_DNA"/>
</dbReference>
<dbReference type="STRING" id="1524254.PHACT_09360"/>
<feature type="region of interest" description="Disordered" evidence="1">
    <location>
        <begin position="56"/>
        <end position="78"/>
    </location>
</feature>
<evidence type="ECO:0000313" key="2">
    <source>
        <dbReference type="EMBL" id="OFE13320.1"/>
    </source>
</evidence>
<dbReference type="AlphaFoldDB" id="A0A1E8CLJ4"/>
<evidence type="ECO:0000313" key="3">
    <source>
        <dbReference type="Proteomes" id="UP000175669"/>
    </source>
</evidence>
<dbReference type="OrthoDB" id="5622767at2"/>
<accession>A0A1E8CLJ4</accession>
<name>A0A1E8CLJ4_9GAMM</name>
<sequence>MGLSDIGEQVGQWLATAGRSLNTTDPGVALLRRTNTVLMVFDDNLYHLDSGRSCRIPDSAVGTRDESSGGSIDGRSDNGAADASSLAMRLATAAASLLADGGDGEHISGISATNSTASSFTQNTLLLLPPADFLATPVNLPGVAAAAIRPALRLQADSLVPGYDDALSVAVSTIDAGSKTADDAQSQTQSQTQAHMAFWLPTATLNALHRAFADQSLFLTAVMPRTMLIAGQQDMVMIDDQDARNQSVLLFRDGVCQQCLQTSKTDLAIPAFHDQWQAETAVLTASAPEAMTLHSADDYRQAMGAQQLRSNALPTTATAYAIVPDAALAARHQFDKGKRLWRVAAVIAALTVLSSIPFLIQTLQLRSLNNTLAEQQQRTAPARADQQAVRDFESRWGVLTEYPAQDVPAMLLALQAEVSPNVLTSLELEEGYISIEGESNDPQGLLQQLEQNPMFTEVDFARATNNNRFYIDLRLTTVNFPAYQEWYFPEEQ</sequence>
<protein>
    <recommendedName>
        <fullName evidence="4">GspL cytoplasmic actin-ATPase-like domain-containing protein</fullName>
    </recommendedName>
</protein>
<dbReference type="RefSeq" id="WP_070117279.1">
    <property type="nucleotide sequence ID" value="NZ_MASR01000001.1"/>
</dbReference>
<gene>
    <name evidence="2" type="ORF">PHACT_09360</name>
</gene>
<dbReference type="Gene3D" id="3.30.420.380">
    <property type="match status" value="1"/>
</dbReference>
<evidence type="ECO:0008006" key="4">
    <source>
        <dbReference type="Google" id="ProtNLM"/>
    </source>
</evidence>
<evidence type="ECO:0000256" key="1">
    <source>
        <dbReference type="SAM" id="MobiDB-lite"/>
    </source>
</evidence>
<reference evidence="3" key="1">
    <citation type="submission" date="2016-07" db="EMBL/GenBank/DDBJ databases">
        <authorList>
            <person name="Florea S."/>
            <person name="Webb J.S."/>
            <person name="Jaromczyk J."/>
            <person name="Schardl C.L."/>
        </authorList>
    </citation>
    <scope>NUCLEOTIDE SEQUENCE [LARGE SCALE GENOMIC DNA]</scope>
    <source>
        <strain evidence="3">KCTC 42131</strain>
    </source>
</reference>
<organism evidence="2 3">
    <name type="scientific">Pseudohongiella acticola</name>
    <dbReference type="NCBI Taxonomy" id="1524254"/>
    <lineage>
        <taxon>Bacteria</taxon>
        <taxon>Pseudomonadati</taxon>
        <taxon>Pseudomonadota</taxon>
        <taxon>Gammaproteobacteria</taxon>
        <taxon>Pseudomonadales</taxon>
        <taxon>Pseudohongiellaceae</taxon>
        <taxon>Pseudohongiella</taxon>
    </lineage>
</organism>
<keyword evidence="3" id="KW-1185">Reference proteome</keyword>
<proteinExistence type="predicted"/>
<comment type="caution">
    <text evidence="2">The sequence shown here is derived from an EMBL/GenBank/DDBJ whole genome shotgun (WGS) entry which is preliminary data.</text>
</comment>